<dbReference type="Proteomes" id="UP000010552">
    <property type="component" value="Unassembled WGS sequence"/>
</dbReference>
<evidence type="ECO:0000256" key="1">
    <source>
        <dbReference type="SAM" id="MobiDB-lite"/>
    </source>
</evidence>
<proteinExistence type="predicted"/>
<feature type="compositionally biased region" description="Low complexity" evidence="1">
    <location>
        <begin position="1"/>
        <end position="14"/>
    </location>
</feature>
<organism evidence="2 3">
    <name type="scientific">Pteropus alecto</name>
    <name type="common">Black flying fox</name>
    <dbReference type="NCBI Taxonomy" id="9402"/>
    <lineage>
        <taxon>Eukaryota</taxon>
        <taxon>Metazoa</taxon>
        <taxon>Chordata</taxon>
        <taxon>Craniata</taxon>
        <taxon>Vertebrata</taxon>
        <taxon>Euteleostomi</taxon>
        <taxon>Mammalia</taxon>
        <taxon>Eutheria</taxon>
        <taxon>Laurasiatheria</taxon>
        <taxon>Chiroptera</taxon>
        <taxon>Yinpterochiroptera</taxon>
        <taxon>Pteropodoidea</taxon>
        <taxon>Pteropodidae</taxon>
        <taxon>Pteropodinae</taxon>
        <taxon>Pteropus</taxon>
    </lineage>
</organism>
<protein>
    <submittedName>
        <fullName evidence="2">Uncharacterized protein</fullName>
    </submittedName>
</protein>
<reference evidence="3" key="1">
    <citation type="journal article" date="2013" name="Science">
        <title>Comparative analysis of bat genomes provides insight into the evolution of flight and immunity.</title>
        <authorList>
            <person name="Zhang G."/>
            <person name="Cowled C."/>
            <person name="Shi Z."/>
            <person name="Huang Z."/>
            <person name="Bishop-Lilly K.A."/>
            <person name="Fang X."/>
            <person name="Wynne J.W."/>
            <person name="Xiong Z."/>
            <person name="Baker M.L."/>
            <person name="Zhao W."/>
            <person name="Tachedjian M."/>
            <person name="Zhu Y."/>
            <person name="Zhou P."/>
            <person name="Jiang X."/>
            <person name="Ng J."/>
            <person name="Yang L."/>
            <person name="Wu L."/>
            <person name="Xiao J."/>
            <person name="Feng Y."/>
            <person name="Chen Y."/>
            <person name="Sun X."/>
            <person name="Zhang Y."/>
            <person name="Marsh G.A."/>
            <person name="Crameri G."/>
            <person name="Broder C.C."/>
            <person name="Frey K.G."/>
            <person name="Wang L.F."/>
            <person name="Wang J."/>
        </authorList>
    </citation>
    <scope>NUCLEOTIDE SEQUENCE [LARGE SCALE GENOMIC DNA]</scope>
</reference>
<evidence type="ECO:0000313" key="2">
    <source>
        <dbReference type="EMBL" id="ELK14943.1"/>
    </source>
</evidence>
<sequence length="190" mass="19989">MAAAERAGPAAPSRPLCPDAALTAGPGRRGPGAREHKEATEATAGAEEKARGPRSGVTRAPRSPLPRINKIFKMAVRARKRECGGQSEPPAGSWRARVGGNGTGEAGRSRLLRAKPGGSMGRGRERSHRHERRGCALWAHAGLRPDAFRPRRRSAGEGGQAASWATLDGRTLGGLRGYCLPRPSPGKEAV</sequence>
<evidence type="ECO:0000313" key="3">
    <source>
        <dbReference type="Proteomes" id="UP000010552"/>
    </source>
</evidence>
<dbReference type="EMBL" id="KB030554">
    <property type="protein sequence ID" value="ELK14943.1"/>
    <property type="molecule type" value="Genomic_DNA"/>
</dbReference>
<dbReference type="InParanoid" id="L5KVX5"/>
<keyword evidence="3" id="KW-1185">Reference proteome</keyword>
<name>L5KVX5_PTEAL</name>
<feature type="region of interest" description="Disordered" evidence="1">
    <location>
        <begin position="1"/>
        <end position="133"/>
    </location>
</feature>
<accession>L5KVX5</accession>
<feature type="compositionally biased region" description="Basic and acidic residues" evidence="1">
    <location>
        <begin position="32"/>
        <end position="51"/>
    </location>
</feature>
<gene>
    <name evidence="2" type="ORF">PAL_GLEAN10016415</name>
</gene>
<dbReference type="AlphaFoldDB" id="L5KVX5"/>